<dbReference type="InterPro" id="IPR019800">
    <property type="entry name" value="Glyco_hydro_3_AS"/>
</dbReference>
<dbReference type="SUPFAM" id="SSF52279">
    <property type="entry name" value="Beta-D-glucan exohydrolase, C-terminal domain"/>
    <property type="match status" value="1"/>
</dbReference>
<dbReference type="Gene3D" id="2.60.40.10">
    <property type="entry name" value="Immunoglobulins"/>
    <property type="match status" value="1"/>
</dbReference>
<evidence type="ECO:0000256" key="3">
    <source>
        <dbReference type="ARBA" id="ARBA00012744"/>
    </source>
</evidence>
<evidence type="ECO:0000256" key="1">
    <source>
        <dbReference type="ARBA" id="ARBA00000448"/>
    </source>
</evidence>
<dbReference type="EC" id="3.2.1.21" evidence="3"/>
<dbReference type="Pfam" id="PF01915">
    <property type="entry name" value="Glyco_hydro_3_C"/>
    <property type="match status" value="1"/>
</dbReference>
<dbReference type="PANTHER" id="PTHR42715:SF10">
    <property type="entry name" value="BETA-GLUCOSIDASE"/>
    <property type="match status" value="1"/>
</dbReference>
<accession>A0A6U9W8X6</accession>
<evidence type="ECO:0000256" key="5">
    <source>
        <dbReference type="ARBA" id="ARBA00023277"/>
    </source>
</evidence>
<dbReference type="InterPro" id="IPR036962">
    <property type="entry name" value="Glyco_hydro_3_N_sf"/>
</dbReference>
<evidence type="ECO:0000313" key="9">
    <source>
        <dbReference type="EMBL" id="CAE0710595.1"/>
    </source>
</evidence>
<protein>
    <recommendedName>
        <fullName evidence="3">beta-glucosidase</fullName>
        <ecNumber evidence="3">3.2.1.21</ecNumber>
    </recommendedName>
</protein>
<evidence type="ECO:0000256" key="4">
    <source>
        <dbReference type="ARBA" id="ARBA00022801"/>
    </source>
</evidence>
<dbReference type="Gene3D" id="3.20.20.300">
    <property type="entry name" value="Glycoside hydrolase, family 3, N-terminal domain"/>
    <property type="match status" value="1"/>
</dbReference>
<dbReference type="Pfam" id="PF14310">
    <property type="entry name" value="Fn3-like"/>
    <property type="match status" value="1"/>
</dbReference>
<dbReference type="SUPFAM" id="SSF51445">
    <property type="entry name" value="(Trans)glycosidases"/>
    <property type="match status" value="1"/>
</dbReference>
<dbReference type="InterPro" id="IPR017853">
    <property type="entry name" value="GH"/>
</dbReference>
<dbReference type="InterPro" id="IPR002772">
    <property type="entry name" value="Glyco_hydro_3_C"/>
</dbReference>
<dbReference type="EMBL" id="HBIX01004228">
    <property type="protein sequence ID" value="CAE0710595.1"/>
    <property type="molecule type" value="Transcribed_RNA"/>
</dbReference>
<dbReference type="InterPro" id="IPR001764">
    <property type="entry name" value="Glyco_hydro_3_N"/>
</dbReference>
<reference evidence="9" key="1">
    <citation type="submission" date="2021-01" db="EMBL/GenBank/DDBJ databases">
        <authorList>
            <person name="Corre E."/>
            <person name="Pelletier E."/>
            <person name="Niang G."/>
            <person name="Scheremetjew M."/>
            <person name="Finn R."/>
            <person name="Kale V."/>
            <person name="Holt S."/>
            <person name="Cochrane G."/>
            <person name="Meng A."/>
            <person name="Brown T."/>
            <person name="Cohen L."/>
        </authorList>
    </citation>
    <scope>NUCLEOTIDE SEQUENCE</scope>
    <source>
        <strain evidence="9">10249 10 AB</strain>
    </source>
</reference>
<evidence type="ECO:0000256" key="7">
    <source>
        <dbReference type="RuleBase" id="RU361161"/>
    </source>
</evidence>
<proteinExistence type="inferred from homology"/>
<dbReference type="Gene3D" id="3.40.50.1700">
    <property type="entry name" value="Glycoside hydrolase family 3 C-terminal domain"/>
    <property type="match status" value="1"/>
</dbReference>
<name>A0A6U9W8X6_9STRA</name>
<dbReference type="GO" id="GO:0005975">
    <property type="term" value="P:carbohydrate metabolic process"/>
    <property type="evidence" value="ECO:0007669"/>
    <property type="project" value="InterPro"/>
</dbReference>
<comment type="similarity">
    <text evidence="2 7">Belongs to the glycosyl hydrolase 3 family.</text>
</comment>
<dbReference type="PROSITE" id="PS00775">
    <property type="entry name" value="GLYCOSYL_HYDROL_F3"/>
    <property type="match status" value="1"/>
</dbReference>
<dbReference type="EMBL" id="HBIX01004229">
    <property type="protein sequence ID" value="CAE0710596.1"/>
    <property type="molecule type" value="Transcribed_RNA"/>
</dbReference>
<evidence type="ECO:0000256" key="2">
    <source>
        <dbReference type="ARBA" id="ARBA00005336"/>
    </source>
</evidence>
<dbReference type="PANTHER" id="PTHR42715">
    <property type="entry name" value="BETA-GLUCOSIDASE"/>
    <property type="match status" value="1"/>
</dbReference>
<evidence type="ECO:0000256" key="6">
    <source>
        <dbReference type="ARBA" id="ARBA00023295"/>
    </source>
</evidence>
<dbReference type="InterPro" id="IPR026891">
    <property type="entry name" value="Fn3-like"/>
</dbReference>
<dbReference type="AlphaFoldDB" id="A0A6U9W8X6"/>
<dbReference type="GO" id="GO:0008422">
    <property type="term" value="F:beta-glucosidase activity"/>
    <property type="evidence" value="ECO:0007669"/>
    <property type="project" value="UniProtKB-EC"/>
</dbReference>
<dbReference type="InterPro" id="IPR013783">
    <property type="entry name" value="Ig-like_fold"/>
</dbReference>
<evidence type="ECO:0000259" key="8">
    <source>
        <dbReference type="SMART" id="SM01217"/>
    </source>
</evidence>
<evidence type="ECO:0000313" key="10">
    <source>
        <dbReference type="EMBL" id="CAE0710596.1"/>
    </source>
</evidence>
<organism evidence="9">
    <name type="scientific">Pseudo-nitzschia australis</name>
    <dbReference type="NCBI Taxonomy" id="44445"/>
    <lineage>
        <taxon>Eukaryota</taxon>
        <taxon>Sar</taxon>
        <taxon>Stramenopiles</taxon>
        <taxon>Ochrophyta</taxon>
        <taxon>Bacillariophyta</taxon>
        <taxon>Bacillariophyceae</taxon>
        <taxon>Bacillariophycidae</taxon>
        <taxon>Bacillariales</taxon>
        <taxon>Bacillariaceae</taxon>
        <taxon>Pseudo-nitzschia</taxon>
    </lineage>
</organism>
<dbReference type="SMART" id="SM01217">
    <property type="entry name" value="Fn3_like"/>
    <property type="match status" value="1"/>
</dbReference>
<dbReference type="InterPro" id="IPR036881">
    <property type="entry name" value="Glyco_hydro_3_C_sf"/>
</dbReference>
<keyword evidence="6 7" id="KW-0326">Glycosidase</keyword>
<feature type="domain" description="Fibronectin type III-like" evidence="8">
    <location>
        <begin position="483"/>
        <end position="554"/>
    </location>
</feature>
<dbReference type="InterPro" id="IPR050288">
    <property type="entry name" value="Cellulose_deg_GH3"/>
</dbReference>
<keyword evidence="4 7" id="KW-0378">Hydrolase</keyword>
<dbReference type="Pfam" id="PF00933">
    <property type="entry name" value="Glyco_hydro_3"/>
    <property type="match status" value="1"/>
</dbReference>
<sequence length="739" mass="82184">MVVNAVVDERSLRELYLPAFEMSICCRDGDDGHRNVPKVVMAAYNKVNGVYCCEHKYLLQSILRKEWKFSGVVVSDWGAVNDRVESLQAGMDLEMPGASKGAFDQEVLESIRKDPEELGRDTEIAIDHSSSRIADLIGELDRSKGHAEKIGHRCGKSDSQRLFDDHNQLARTIAQECIVMLQNRDNLLPLPKKNNVAVIGDFAKNSPRYQGMGSAHVTSTKVTSVYSAMESFLFDNNEDDIENQRAKVDDDGTIFFAQGYDADAEGDEIQLNLIDEAVEIALKPSVDVVVLFVGLPEIMESEGFDRGHMRLPQQHVALAEALIRVRQNVVIVLSNGGIVEIPQSFVDGAKSILDGFLLGQAGGHALVDVLFGIVSPSGKLAETIPLRAEEDVPSSSYFPGTKDTVEYREGLDVGYRYFDTANIPVRFPFGHGLQYSNFRYSNLLVNIQQDNANFKQVVVSVDVENIGCANKGAYSSFSKPVMEVVQLYIRPIDSSVYRPHHELKSFSKVELLLGEKKSAQFVLDERSFSYYDIGMRDWVVEQSILFELEVGASSRDIRLKETIRFQTGGHPSQLAKNSYPPVIPEEQAPATGIVSGPKSYVVDDETFTKRFGIGGVTHDSHTPISLTHACDLTQQRQQRKKIVSRNTLLADAATVSWIATILMQISLKIGVSEVKDGPTKKRELCLIRTNVGNVCLRTLVLFSNGNLSFKLLDFLILIMNGHYWEAASSFFPRKQNDDI</sequence>
<keyword evidence="5" id="KW-0119">Carbohydrate metabolism</keyword>
<gene>
    <name evidence="9" type="ORF">PAUS00366_LOCUS3322</name>
    <name evidence="10" type="ORF">PAUS00366_LOCUS3323</name>
</gene>
<comment type="catalytic activity">
    <reaction evidence="1">
        <text>Hydrolysis of terminal, non-reducing beta-D-glucosyl residues with release of beta-D-glucose.</text>
        <dbReference type="EC" id="3.2.1.21"/>
    </reaction>
</comment>